<name>A0AC34Q8G6_9BILA</name>
<dbReference type="WBParaSite" id="JU765_v2.g1399.t1">
    <property type="protein sequence ID" value="JU765_v2.g1399.t1"/>
    <property type="gene ID" value="JU765_v2.g1399"/>
</dbReference>
<sequence length="102" mass="11123">MIEVCYSQNEVNRSTAKGSLTQAINSIFNAMARQEQMDQNIELDLDELVVKSVLDSIINQVVASENATNHQKDSNAGMGQNSILSVSSLSVENLADHLPNTM</sequence>
<accession>A0AC34Q8G6</accession>
<protein>
    <submittedName>
        <fullName evidence="2">Uncharacterized protein</fullName>
    </submittedName>
</protein>
<dbReference type="Proteomes" id="UP000887576">
    <property type="component" value="Unplaced"/>
</dbReference>
<evidence type="ECO:0000313" key="2">
    <source>
        <dbReference type="WBParaSite" id="JU765_v2.g1399.t1"/>
    </source>
</evidence>
<evidence type="ECO:0000313" key="1">
    <source>
        <dbReference type="Proteomes" id="UP000887576"/>
    </source>
</evidence>
<proteinExistence type="predicted"/>
<reference evidence="2" key="1">
    <citation type="submission" date="2022-11" db="UniProtKB">
        <authorList>
            <consortium name="WormBaseParasite"/>
        </authorList>
    </citation>
    <scope>IDENTIFICATION</scope>
</reference>
<organism evidence="1 2">
    <name type="scientific">Panagrolaimus sp. JU765</name>
    <dbReference type="NCBI Taxonomy" id="591449"/>
    <lineage>
        <taxon>Eukaryota</taxon>
        <taxon>Metazoa</taxon>
        <taxon>Ecdysozoa</taxon>
        <taxon>Nematoda</taxon>
        <taxon>Chromadorea</taxon>
        <taxon>Rhabditida</taxon>
        <taxon>Tylenchina</taxon>
        <taxon>Panagrolaimomorpha</taxon>
        <taxon>Panagrolaimoidea</taxon>
        <taxon>Panagrolaimidae</taxon>
        <taxon>Panagrolaimus</taxon>
    </lineage>
</organism>